<name>A0ABV0DYP5_9BURK</name>
<gene>
    <name evidence="1" type="ORF">VOI32_20345</name>
</gene>
<accession>A0ABV0DYP5</accession>
<dbReference type="RefSeq" id="WP_146174453.1">
    <property type="nucleotide sequence ID" value="NZ_CP015960.1"/>
</dbReference>
<dbReference type="Proteomes" id="UP001462961">
    <property type="component" value="Unassembled WGS sequence"/>
</dbReference>
<proteinExistence type="predicted"/>
<evidence type="ECO:0000313" key="2">
    <source>
        <dbReference type="Proteomes" id="UP001462961"/>
    </source>
</evidence>
<keyword evidence="2" id="KW-1185">Reference proteome</keyword>
<protein>
    <submittedName>
        <fullName evidence="1">Uncharacterized protein</fullName>
    </submittedName>
</protein>
<evidence type="ECO:0000313" key="1">
    <source>
        <dbReference type="EMBL" id="MEO1756279.1"/>
    </source>
</evidence>
<dbReference type="EMBL" id="JAYLVJ010000024">
    <property type="protein sequence ID" value="MEO1756279.1"/>
    <property type="molecule type" value="Genomic_DNA"/>
</dbReference>
<organism evidence="1 2">
    <name type="scientific">Paraburkholderia caribensis</name>
    <dbReference type="NCBI Taxonomy" id="75105"/>
    <lineage>
        <taxon>Bacteria</taxon>
        <taxon>Pseudomonadati</taxon>
        <taxon>Pseudomonadota</taxon>
        <taxon>Betaproteobacteria</taxon>
        <taxon>Burkholderiales</taxon>
        <taxon>Burkholderiaceae</taxon>
        <taxon>Paraburkholderia</taxon>
    </lineage>
</organism>
<sequence length="151" mass="16197">MATTKLSGTVNALRASWLRAEPAMMNQGMAASSASSVGSSSSAETPASWSRGFFMMYFYGIFFRAATHVRKEPSDTRFYPLRSSSSTRSPGFRNEAANACGPVSMLFSGLAQGILLTPLCAVTHSAAYLQNETPDAFSESGKRRAHTTSFS</sequence>
<reference evidence="1 2" key="1">
    <citation type="submission" date="2024-01" db="EMBL/GenBank/DDBJ databases">
        <title>The diversity of rhizobia nodulating Mimosa spp. in eleven states of Brazil covering several biomes is determined by host plant, location, and edaphic factors.</title>
        <authorList>
            <person name="Rouws L."/>
            <person name="Barauna A."/>
            <person name="Beukes C."/>
            <person name="De Faria S.M."/>
            <person name="Gross E."/>
            <person name="Dos Reis Junior F.B."/>
            <person name="Simon M."/>
            <person name="Maluk M."/>
            <person name="Odee D.W."/>
            <person name="Kenicer G."/>
            <person name="Young J.P.W."/>
            <person name="Reis V.M."/>
            <person name="Zilli J."/>
            <person name="James E.K."/>
        </authorList>
    </citation>
    <scope>NUCLEOTIDE SEQUENCE [LARGE SCALE GENOMIC DNA]</scope>
    <source>
        <strain evidence="1 2">JHI1651</strain>
    </source>
</reference>
<comment type="caution">
    <text evidence="1">The sequence shown here is derived from an EMBL/GenBank/DDBJ whole genome shotgun (WGS) entry which is preliminary data.</text>
</comment>